<protein>
    <submittedName>
        <fullName evidence="2">Uncharacterized protein</fullName>
    </submittedName>
</protein>
<dbReference type="EMBL" id="JAAMOB010000012">
    <property type="protein sequence ID" value="KAF4106904.1"/>
    <property type="molecule type" value="Genomic_DNA"/>
</dbReference>
<keyword evidence="3" id="KW-1185">Reference proteome</keyword>
<feature type="compositionally biased region" description="Basic and acidic residues" evidence="1">
    <location>
        <begin position="46"/>
        <end position="63"/>
    </location>
</feature>
<evidence type="ECO:0000256" key="1">
    <source>
        <dbReference type="SAM" id="MobiDB-lite"/>
    </source>
</evidence>
<accession>A0A7J6CIF1</accession>
<feature type="region of interest" description="Disordered" evidence="1">
    <location>
        <begin position="46"/>
        <end position="71"/>
    </location>
</feature>
<name>A0A7J6CIF1_9TELE</name>
<gene>
    <name evidence="2" type="ORF">G5714_012894</name>
</gene>
<reference evidence="2 3" key="1">
    <citation type="submission" date="2020-04" db="EMBL/GenBank/DDBJ databases">
        <title>Chromosome-level genome assembly of a cyprinid fish Onychostoma macrolepis by integration of Nanopore Sequencing, Bionano and Hi-C technology.</title>
        <authorList>
            <person name="Wang D."/>
        </authorList>
    </citation>
    <scope>NUCLEOTIDE SEQUENCE [LARGE SCALE GENOMIC DNA]</scope>
    <source>
        <strain evidence="2">SWU-2019</strain>
        <tissue evidence="2">Muscle</tissue>
    </source>
</reference>
<dbReference type="AlphaFoldDB" id="A0A7J6CIF1"/>
<dbReference type="Proteomes" id="UP000579812">
    <property type="component" value="Unassembled WGS sequence"/>
</dbReference>
<organism evidence="2 3">
    <name type="scientific">Onychostoma macrolepis</name>
    <dbReference type="NCBI Taxonomy" id="369639"/>
    <lineage>
        <taxon>Eukaryota</taxon>
        <taxon>Metazoa</taxon>
        <taxon>Chordata</taxon>
        <taxon>Craniata</taxon>
        <taxon>Vertebrata</taxon>
        <taxon>Euteleostomi</taxon>
        <taxon>Actinopterygii</taxon>
        <taxon>Neopterygii</taxon>
        <taxon>Teleostei</taxon>
        <taxon>Ostariophysi</taxon>
        <taxon>Cypriniformes</taxon>
        <taxon>Cyprinidae</taxon>
        <taxon>Acrossocheilinae</taxon>
        <taxon>Onychostoma</taxon>
    </lineage>
</organism>
<evidence type="ECO:0000313" key="3">
    <source>
        <dbReference type="Proteomes" id="UP000579812"/>
    </source>
</evidence>
<proteinExistence type="predicted"/>
<evidence type="ECO:0000313" key="2">
    <source>
        <dbReference type="EMBL" id="KAF4106904.1"/>
    </source>
</evidence>
<sequence>MPEEVPAQCKVPKDELDKCVQGKGAEGCKELLEAFEACVKGVTAASDRRERTHGAGEKDEDAAVRSSTSAAEMKQSCQIRYSDATGSPFAIALLFWLVLLSVKRE</sequence>
<comment type="caution">
    <text evidence="2">The sequence shown here is derived from an EMBL/GenBank/DDBJ whole genome shotgun (WGS) entry which is preliminary data.</text>
</comment>